<evidence type="ECO:0000256" key="1">
    <source>
        <dbReference type="SAM" id="Phobius"/>
    </source>
</evidence>
<dbReference type="InterPro" id="IPR011989">
    <property type="entry name" value="ARM-like"/>
</dbReference>
<gene>
    <name evidence="2" type="ORF">AAIG11_00065</name>
</gene>
<dbReference type="Pfam" id="PF13646">
    <property type="entry name" value="HEAT_2"/>
    <property type="match status" value="1"/>
</dbReference>
<accession>A0ABU9VP29</accession>
<sequence>MDRYVMWVTLIVIYLLVLVNGLLVLTTVELKLSDRRRYKKYQQMYQRMLPQLQAYVNNQVQDTKTIMYDGDEMKTQVMLELLQGSVKLDPIQMRQVCEALGYVEGVLRKTKDHALEMKHVKQLGVMRSPKAFEVLMSQIQSEDFEMMYQSCYAISLLPLEDTQVKGYVEKLLAADIMRDRTIEMLNNLSLETSVYWRFLEKAETELERVIFMRVLENRLDAADDEIIHRILAAMEDEACSKEVRIASVVAIGSSKASYVLPRLLERYLKEEAWEVRAAIAKAMHHFSVDESNKLIGLLKQMLYDSSWWVRFNAAEVLARKGLVGIDALVDISLNNQDQHAADLAYYILDANQSVYQTIQKTEVEEVE</sequence>
<dbReference type="Gene3D" id="1.25.10.10">
    <property type="entry name" value="Leucine-rich Repeat Variant"/>
    <property type="match status" value="1"/>
</dbReference>
<proteinExistence type="predicted"/>
<keyword evidence="1" id="KW-0812">Transmembrane</keyword>
<name>A0ABU9VP29_9CLOT</name>
<keyword evidence="3" id="KW-1185">Reference proteome</keyword>
<dbReference type="EMBL" id="JBCITM010000001">
    <property type="protein sequence ID" value="MEN1758852.1"/>
    <property type="molecule type" value="Genomic_DNA"/>
</dbReference>
<dbReference type="InterPro" id="IPR016024">
    <property type="entry name" value="ARM-type_fold"/>
</dbReference>
<dbReference type="Proteomes" id="UP001407405">
    <property type="component" value="Unassembled WGS sequence"/>
</dbReference>
<protein>
    <submittedName>
        <fullName evidence="2">HEAT repeat domain-containing protein</fullName>
    </submittedName>
</protein>
<keyword evidence="1" id="KW-0472">Membrane</keyword>
<keyword evidence="1" id="KW-1133">Transmembrane helix</keyword>
<organism evidence="2 3">
    <name type="scientific">Anoxynatronum sibiricum</name>
    <dbReference type="NCBI Taxonomy" id="210623"/>
    <lineage>
        <taxon>Bacteria</taxon>
        <taxon>Bacillati</taxon>
        <taxon>Bacillota</taxon>
        <taxon>Clostridia</taxon>
        <taxon>Eubacteriales</taxon>
        <taxon>Clostridiaceae</taxon>
        <taxon>Anoxynatronum</taxon>
    </lineage>
</organism>
<dbReference type="SUPFAM" id="SSF48371">
    <property type="entry name" value="ARM repeat"/>
    <property type="match status" value="1"/>
</dbReference>
<evidence type="ECO:0000313" key="2">
    <source>
        <dbReference type="EMBL" id="MEN1758852.1"/>
    </source>
</evidence>
<evidence type="ECO:0000313" key="3">
    <source>
        <dbReference type="Proteomes" id="UP001407405"/>
    </source>
</evidence>
<reference evidence="2 3" key="1">
    <citation type="submission" date="2024-04" db="EMBL/GenBank/DDBJ databases">
        <title>Genome sequencing and metabolic network reconstruction of aminoacids and betaine degradation by Anoxynatronum sibiricum.</title>
        <authorList>
            <person name="Detkova E.N."/>
            <person name="Boltjanskaja Y.V."/>
            <person name="Mardanov A.V."/>
            <person name="Kevbrin V."/>
        </authorList>
    </citation>
    <scope>NUCLEOTIDE SEQUENCE [LARGE SCALE GENOMIC DNA]</scope>
    <source>
        <strain evidence="2 3">Z-7981</strain>
    </source>
</reference>
<comment type="caution">
    <text evidence="2">The sequence shown here is derived from an EMBL/GenBank/DDBJ whole genome shotgun (WGS) entry which is preliminary data.</text>
</comment>
<feature type="transmembrane region" description="Helical" evidence="1">
    <location>
        <begin position="6"/>
        <end position="30"/>
    </location>
</feature>